<accession>A0A8E1VYK4</accession>
<evidence type="ECO:0000313" key="2">
    <source>
        <dbReference type="EMBL" id="MBB2500784.1"/>
    </source>
</evidence>
<dbReference type="EMBL" id="JACJHR010000021">
    <property type="protein sequence ID" value="MBB2500784.1"/>
    <property type="molecule type" value="Genomic_DNA"/>
</dbReference>
<reference evidence="2 3" key="1">
    <citation type="submission" date="2020-08" db="EMBL/GenBank/DDBJ databases">
        <title>Amycolatopsis echigonensis JCM 21831.</title>
        <authorList>
            <person name="Tedsree N."/>
            <person name="Kuncharoen N."/>
            <person name="Likhitwitayawuid K."/>
            <person name="Tanasupawat S."/>
        </authorList>
    </citation>
    <scope>NUCLEOTIDE SEQUENCE [LARGE SCALE GENOMIC DNA]</scope>
    <source>
        <strain evidence="2 3">JCM 21831</strain>
    </source>
</reference>
<keyword evidence="1" id="KW-0812">Transmembrane</keyword>
<dbReference type="RefSeq" id="WP_143271432.1">
    <property type="nucleotide sequence ID" value="NZ_JACJHR010000021.1"/>
</dbReference>
<dbReference type="Proteomes" id="UP000550260">
    <property type="component" value="Unassembled WGS sequence"/>
</dbReference>
<sequence length="83" mass="8220">MPRAVLMAFSLAQLWQHVVLAGAAILLLAPESGVVTALRASAPAGALLAIAGIAVVHRGTRAATGNSCAMTLGLQGDEPMSGG</sequence>
<protein>
    <submittedName>
        <fullName evidence="2">Uncharacterized protein</fullName>
    </submittedName>
</protein>
<proteinExistence type="predicted"/>
<organism evidence="2 3">
    <name type="scientific">Amycolatopsis echigonensis</name>
    <dbReference type="NCBI Taxonomy" id="2576905"/>
    <lineage>
        <taxon>Bacteria</taxon>
        <taxon>Bacillati</taxon>
        <taxon>Actinomycetota</taxon>
        <taxon>Actinomycetes</taxon>
        <taxon>Pseudonocardiales</taxon>
        <taxon>Pseudonocardiaceae</taxon>
        <taxon>Amycolatopsis</taxon>
    </lineage>
</organism>
<keyword evidence="1" id="KW-1133">Transmembrane helix</keyword>
<dbReference type="AlphaFoldDB" id="A0A8E1VYK4"/>
<evidence type="ECO:0000256" key="1">
    <source>
        <dbReference type="SAM" id="Phobius"/>
    </source>
</evidence>
<gene>
    <name evidence="2" type="ORF">H5411_16815</name>
</gene>
<name>A0A8E1VYK4_9PSEU</name>
<comment type="caution">
    <text evidence="2">The sequence shown here is derived from an EMBL/GenBank/DDBJ whole genome shotgun (WGS) entry which is preliminary data.</text>
</comment>
<feature type="transmembrane region" description="Helical" evidence="1">
    <location>
        <begin position="37"/>
        <end position="56"/>
    </location>
</feature>
<evidence type="ECO:0000313" key="3">
    <source>
        <dbReference type="Proteomes" id="UP000550260"/>
    </source>
</evidence>
<keyword evidence="1" id="KW-0472">Membrane</keyword>